<keyword evidence="2" id="KW-0472">Membrane</keyword>
<feature type="transmembrane region" description="Helical" evidence="2">
    <location>
        <begin position="38"/>
        <end position="59"/>
    </location>
</feature>
<evidence type="ECO:0000313" key="4">
    <source>
        <dbReference type="Proteomes" id="UP001249851"/>
    </source>
</evidence>
<dbReference type="Gene3D" id="3.40.50.1820">
    <property type="entry name" value="alpha/beta hydrolase"/>
    <property type="match status" value="1"/>
</dbReference>
<dbReference type="AlphaFoldDB" id="A0AAD9QGT7"/>
<dbReference type="GO" id="GO:0052651">
    <property type="term" value="P:monoacylglycerol catabolic process"/>
    <property type="evidence" value="ECO:0007669"/>
    <property type="project" value="TreeGrafter"/>
</dbReference>
<reference evidence="3" key="2">
    <citation type="journal article" date="2023" name="Science">
        <title>Genomic signatures of disease resistance in endangered staghorn corals.</title>
        <authorList>
            <person name="Vollmer S.V."/>
            <person name="Selwyn J.D."/>
            <person name="Despard B.A."/>
            <person name="Roesel C.L."/>
        </authorList>
    </citation>
    <scope>NUCLEOTIDE SEQUENCE</scope>
    <source>
        <strain evidence="3">K2</strain>
    </source>
</reference>
<dbReference type="GO" id="GO:0004622">
    <property type="term" value="F:phosphatidylcholine lysophospholipase activity"/>
    <property type="evidence" value="ECO:0007669"/>
    <property type="project" value="TreeGrafter"/>
</dbReference>
<dbReference type="SUPFAM" id="SSF53474">
    <property type="entry name" value="alpha/beta-Hydrolases"/>
    <property type="match status" value="1"/>
</dbReference>
<organism evidence="3 4">
    <name type="scientific">Acropora cervicornis</name>
    <name type="common">Staghorn coral</name>
    <dbReference type="NCBI Taxonomy" id="6130"/>
    <lineage>
        <taxon>Eukaryota</taxon>
        <taxon>Metazoa</taxon>
        <taxon>Cnidaria</taxon>
        <taxon>Anthozoa</taxon>
        <taxon>Hexacorallia</taxon>
        <taxon>Scleractinia</taxon>
        <taxon>Astrocoeniina</taxon>
        <taxon>Acroporidae</taxon>
        <taxon>Acropora</taxon>
    </lineage>
</organism>
<keyword evidence="2" id="KW-0812">Transmembrane</keyword>
<sequence>MSEGIRKRAAPSLTTSSNHRHEEKSDANVVMEKEQRRYFIKILFGAVTLCYILCVILMYTSPATRELIIYLHPLKNPFQNLSNPVSFGLPANTVNFYISGPAGKLGAWNILSINSVEKQDFSQANKHFNLKDDKPIILYLHGNAHTRGAGHRVQLYKVLRSLGYHVITIDYRGLIEDGMAAMRWIRTRISNAPVFIWGHSLGSGVAGGVAKALCDEAPFTSVWEGATSHFITLPFRFLPYFKETVLDEIKDVFRTDLRIADVYCPILILHDRDDHILSIELGKKLYESAKSTRRLDAGAVKFIEFHGHGHNDIFQSDRLPGILRDFIKTR</sequence>
<dbReference type="GO" id="GO:0047372">
    <property type="term" value="F:monoacylglycerol lipase activity"/>
    <property type="evidence" value="ECO:0007669"/>
    <property type="project" value="TreeGrafter"/>
</dbReference>
<comment type="caution">
    <text evidence="3">The sequence shown here is derived from an EMBL/GenBank/DDBJ whole genome shotgun (WGS) entry which is preliminary data.</text>
</comment>
<dbReference type="EMBL" id="JARQWQ010000034">
    <property type="protein sequence ID" value="KAK2561030.1"/>
    <property type="molecule type" value="Genomic_DNA"/>
</dbReference>
<dbReference type="GO" id="GO:0005789">
    <property type="term" value="C:endoplasmic reticulum membrane"/>
    <property type="evidence" value="ECO:0007669"/>
    <property type="project" value="TreeGrafter"/>
</dbReference>
<evidence type="ECO:0000256" key="2">
    <source>
        <dbReference type="SAM" id="Phobius"/>
    </source>
</evidence>
<dbReference type="PANTHER" id="PTHR12277">
    <property type="entry name" value="ALPHA/BETA HYDROLASE DOMAIN-CONTAINING PROTEIN"/>
    <property type="match status" value="1"/>
</dbReference>
<name>A0AAD9QGT7_ACRCE</name>
<dbReference type="InterPro" id="IPR029058">
    <property type="entry name" value="AB_hydrolase_fold"/>
</dbReference>
<keyword evidence="4" id="KW-1185">Reference proteome</keyword>
<proteinExistence type="predicted"/>
<evidence type="ECO:0000256" key="1">
    <source>
        <dbReference type="SAM" id="MobiDB-lite"/>
    </source>
</evidence>
<reference evidence="3" key="1">
    <citation type="journal article" date="2023" name="G3 (Bethesda)">
        <title>Whole genome assembly and annotation of the endangered Caribbean coral Acropora cervicornis.</title>
        <authorList>
            <person name="Selwyn J.D."/>
            <person name="Vollmer S.V."/>
        </authorList>
    </citation>
    <scope>NUCLEOTIDE SEQUENCE</scope>
    <source>
        <strain evidence="3">K2</strain>
    </source>
</reference>
<feature type="region of interest" description="Disordered" evidence="1">
    <location>
        <begin position="1"/>
        <end position="27"/>
    </location>
</feature>
<gene>
    <name evidence="3" type="ORF">P5673_016161</name>
</gene>
<dbReference type="PANTHER" id="PTHR12277:SF194">
    <property type="entry name" value="FI04476P"/>
    <property type="match status" value="1"/>
</dbReference>
<keyword evidence="2" id="KW-1133">Transmembrane helix</keyword>
<dbReference type="Proteomes" id="UP001249851">
    <property type="component" value="Unassembled WGS sequence"/>
</dbReference>
<accession>A0AAD9QGT7</accession>
<dbReference type="GO" id="GO:0006660">
    <property type="term" value="P:phosphatidylserine catabolic process"/>
    <property type="evidence" value="ECO:0007669"/>
    <property type="project" value="TreeGrafter"/>
</dbReference>
<evidence type="ECO:0000313" key="3">
    <source>
        <dbReference type="EMBL" id="KAK2561030.1"/>
    </source>
</evidence>
<protein>
    <submittedName>
        <fullName evidence="3">Lysophosphatidylserine lipase ABHD12</fullName>
    </submittedName>
</protein>